<gene>
    <name evidence="1" type="ORF">CYR32_08275</name>
</gene>
<evidence type="ECO:0000313" key="1">
    <source>
        <dbReference type="EMBL" id="PLR37007.1"/>
    </source>
</evidence>
<evidence type="ECO:0000313" key="2">
    <source>
        <dbReference type="Proteomes" id="UP000234503"/>
    </source>
</evidence>
<comment type="caution">
    <text evidence="1">The sequence shown here is derived from an EMBL/GenBank/DDBJ whole genome shotgun (WGS) entry which is preliminary data.</text>
</comment>
<dbReference type="AlphaFoldDB" id="A0A2N5E6S1"/>
<accession>A0A2N5E6S1</accession>
<sequence length="253" mass="27611">MRHRGGYQLRGGWHLPLPADEPLSGEPVLPGSRLESLRRWRALLPRRFSLRVALPAARVLQRSLPAPAAQLQEPHREAFLLTQAARLFPLDRDALVFDYRTPPGQPQQVVVTAAHRQELAAWLARLQGTGLQPDAVDIAPCALHYIGALANVPPDALMLHHLPQGWLWVTPRTLPFQYGMAGSAEHAAAVQAALPEPLQSRPCFFSSALPEPVPEGMQGWAPFSRLPGALPAETVPGAFVLAAGLAVRPEDRE</sequence>
<dbReference type="Gene3D" id="3.30.420.380">
    <property type="match status" value="1"/>
</dbReference>
<name>A0A2N5E6S1_9GAMM</name>
<proteinExistence type="predicted"/>
<keyword evidence="2" id="KW-1185">Reference proteome</keyword>
<dbReference type="EMBL" id="PJZH01000005">
    <property type="protein sequence ID" value="PLR37007.1"/>
    <property type="molecule type" value="Genomic_DNA"/>
</dbReference>
<dbReference type="InterPro" id="IPR043129">
    <property type="entry name" value="ATPase_NBD"/>
</dbReference>
<reference evidence="1 2" key="1">
    <citation type="submission" date="2017-12" db="EMBL/GenBank/DDBJ databases">
        <title>Characterization of six clinical isolates of Enterochimera gen. nov., a novel genus of the Yersiniaciae family and the three species Enterochimera arupensis sp. nov., Enterochimera coloradensis sp. nov, and Enterochimera californica sp. nov.</title>
        <authorList>
            <person name="Rossi A."/>
            <person name="Fisher M."/>
        </authorList>
    </citation>
    <scope>NUCLEOTIDE SEQUENCE [LARGE SCALE GENOMIC DNA]</scope>
    <source>
        <strain evidence="2">2016-Iso4</strain>
    </source>
</reference>
<protein>
    <submittedName>
        <fullName evidence="1">Pilus assembly protein HofM</fullName>
    </submittedName>
</protein>
<dbReference type="SUPFAM" id="SSF53067">
    <property type="entry name" value="Actin-like ATPase domain"/>
    <property type="match status" value="1"/>
</dbReference>
<organism evidence="1 2">
    <name type="scientific">Chimaeribacter coloradensis</name>
    <dbReference type="NCBI Taxonomy" id="2060068"/>
    <lineage>
        <taxon>Bacteria</taxon>
        <taxon>Pseudomonadati</taxon>
        <taxon>Pseudomonadota</taxon>
        <taxon>Gammaproteobacteria</taxon>
        <taxon>Enterobacterales</taxon>
        <taxon>Yersiniaceae</taxon>
        <taxon>Chimaeribacter</taxon>
    </lineage>
</organism>
<dbReference type="Proteomes" id="UP000234503">
    <property type="component" value="Unassembled WGS sequence"/>
</dbReference>